<evidence type="ECO:0000313" key="1">
    <source>
        <dbReference type="EMBL" id="GAA3637283.1"/>
    </source>
</evidence>
<dbReference type="Proteomes" id="UP001501074">
    <property type="component" value="Unassembled WGS sequence"/>
</dbReference>
<reference evidence="2" key="1">
    <citation type="journal article" date="2019" name="Int. J. Syst. Evol. Microbiol.">
        <title>The Global Catalogue of Microorganisms (GCM) 10K type strain sequencing project: providing services to taxonomists for standard genome sequencing and annotation.</title>
        <authorList>
            <consortium name="The Broad Institute Genomics Platform"/>
            <consortium name="The Broad Institute Genome Sequencing Center for Infectious Disease"/>
            <person name="Wu L."/>
            <person name="Ma J."/>
        </authorList>
    </citation>
    <scope>NUCLEOTIDE SEQUENCE [LARGE SCALE GENOMIC DNA]</scope>
    <source>
        <strain evidence="2">JCM 16902</strain>
    </source>
</reference>
<dbReference type="Gene3D" id="3.40.50.300">
    <property type="entry name" value="P-loop containing nucleotide triphosphate hydrolases"/>
    <property type="match status" value="1"/>
</dbReference>
<evidence type="ECO:0000313" key="2">
    <source>
        <dbReference type="Proteomes" id="UP001501074"/>
    </source>
</evidence>
<sequence>MRLEDLYPGWDGLRAATGRLATEVLPALTRGETARYARWDWTADRYGVIQDEVPAKEVTIVEGVGAGALAAAPMVSALVFLDAPEQVRHARAMARDGEGYRPHWERWAAQELAYFAQDRPHERADLLLLPGSVQGRALR</sequence>
<organism evidence="1 2">
    <name type="scientific">Kineosporia mesophila</name>
    <dbReference type="NCBI Taxonomy" id="566012"/>
    <lineage>
        <taxon>Bacteria</taxon>
        <taxon>Bacillati</taxon>
        <taxon>Actinomycetota</taxon>
        <taxon>Actinomycetes</taxon>
        <taxon>Kineosporiales</taxon>
        <taxon>Kineosporiaceae</taxon>
        <taxon>Kineosporia</taxon>
    </lineage>
</organism>
<dbReference type="InterPro" id="IPR027417">
    <property type="entry name" value="P-loop_NTPase"/>
</dbReference>
<dbReference type="EMBL" id="BAAAZO010000012">
    <property type="protein sequence ID" value="GAA3637283.1"/>
    <property type="molecule type" value="Genomic_DNA"/>
</dbReference>
<gene>
    <name evidence="1" type="ORF">GCM10022223_65140</name>
</gene>
<proteinExistence type="predicted"/>
<comment type="caution">
    <text evidence="1">The sequence shown here is derived from an EMBL/GenBank/DDBJ whole genome shotgun (WGS) entry which is preliminary data.</text>
</comment>
<dbReference type="SUPFAM" id="SSF52540">
    <property type="entry name" value="P-loop containing nucleoside triphosphate hydrolases"/>
    <property type="match status" value="1"/>
</dbReference>
<protein>
    <submittedName>
        <fullName evidence="1">Uncharacterized protein</fullName>
    </submittedName>
</protein>
<keyword evidence="2" id="KW-1185">Reference proteome</keyword>
<name>A0ABP7APR0_9ACTN</name>
<accession>A0ABP7APR0</accession>